<name>A0A5N6U2U0_ASPAV</name>
<dbReference type="PANTHER" id="PTHR37490:SF2">
    <property type="match status" value="1"/>
</dbReference>
<keyword evidence="2" id="KW-1185">Reference proteome</keyword>
<dbReference type="AlphaFoldDB" id="A0A5N6U2U0"/>
<sequence>MKAIWRIKVEGILFEVGLCLVLLVGHGRVKVYSKSSLHRNSDDVALVAPKANWDQVEWIEKFCETFKCTPNIYTMDANPEDGYLIPRTIQGHEAAAYLTYIVDNYDSLAPFTLFVHGGEDHWHNDMAGPKTYHALYSLRLEAVKAYGYANLRCLWTPGCPDTLHPSIIQKSDEAYEYLVDMFPEIYSELFGVNETEVPQKFAHQCCAQFAVTRERIRERPLSDYERILNWVENTHVTDSYGIGWTVEKIWHILFGMPASYCPQVENPLTLGESLQPVSWSEEGIQR</sequence>
<reference evidence="1 2" key="1">
    <citation type="submission" date="2019-04" db="EMBL/GenBank/DDBJ databases">
        <title>Friends and foes A comparative genomics study of 23 Aspergillus species from section Flavi.</title>
        <authorList>
            <consortium name="DOE Joint Genome Institute"/>
            <person name="Kjaerbolling I."/>
            <person name="Vesth T."/>
            <person name="Frisvad J.C."/>
            <person name="Nybo J.L."/>
            <person name="Theobald S."/>
            <person name="Kildgaard S."/>
            <person name="Isbrandt T."/>
            <person name="Kuo A."/>
            <person name="Sato A."/>
            <person name="Lyhne E.K."/>
            <person name="Kogle M.E."/>
            <person name="Wiebenga A."/>
            <person name="Kun R.S."/>
            <person name="Lubbers R.J."/>
            <person name="Makela M.R."/>
            <person name="Barry K."/>
            <person name="Chovatia M."/>
            <person name="Clum A."/>
            <person name="Daum C."/>
            <person name="Haridas S."/>
            <person name="He G."/>
            <person name="LaButti K."/>
            <person name="Lipzen A."/>
            <person name="Mondo S."/>
            <person name="Riley R."/>
            <person name="Salamov A."/>
            <person name="Simmons B.A."/>
            <person name="Magnuson J.K."/>
            <person name="Henrissat B."/>
            <person name="Mortensen U.H."/>
            <person name="Larsen T.O."/>
            <person name="Devries R.P."/>
            <person name="Grigoriev I.V."/>
            <person name="Machida M."/>
            <person name="Baker S.E."/>
            <person name="Andersen M.R."/>
        </authorList>
    </citation>
    <scope>NUCLEOTIDE SEQUENCE [LARGE SCALE GENOMIC DNA]</scope>
    <source>
        <strain evidence="1 2">IBT 18842</strain>
    </source>
</reference>
<gene>
    <name evidence="1" type="ORF">BDV25DRAFT_169871</name>
</gene>
<dbReference type="Pfam" id="PF11913">
    <property type="entry name" value="DUF3431"/>
    <property type="match status" value="1"/>
</dbReference>
<accession>A0A5N6U2U0</accession>
<evidence type="ECO:0000313" key="1">
    <source>
        <dbReference type="EMBL" id="KAE8152888.1"/>
    </source>
</evidence>
<dbReference type="EMBL" id="ML742046">
    <property type="protein sequence ID" value="KAE8152888.1"/>
    <property type="molecule type" value="Genomic_DNA"/>
</dbReference>
<organism evidence="1 2">
    <name type="scientific">Aspergillus avenaceus</name>
    <dbReference type="NCBI Taxonomy" id="36643"/>
    <lineage>
        <taxon>Eukaryota</taxon>
        <taxon>Fungi</taxon>
        <taxon>Dikarya</taxon>
        <taxon>Ascomycota</taxon>
        <taxon>Pezizomycotina</taxon>
        <taxon>Eurotiomycetes</taxon>
        <taxon>Eurotiomycetidae</taxon>
        <taxon>Eurotiales</taxon>
        <taxon>Aspergillaceae</taxon>
        <taxon>Aspergillus</taxon>
        <taxon>Aspergillus subgen. Circumdati</taxon>
    </lineage>
</organism>
<dbReference type="Proteomes" id="UP000325780">
    <property type="component" value="Unassembled WGS sequence"/>
</dbReference>
<dbReference type="InterPro" id="IPR021838">
    <property type="entry name" value="DUF3431"/>
</dbReference>
<dbReference type="OrthoDB" id="426718at2759"/>
<proteinExistence type="predicted"/>
<protein>
    <submittedName>
        <fullName evidence="1">Uncharacterized protein</fullName>
    </submittedName>
</protein>
<evidence type="ECO:0000313" key="2">
    <source>
        <dbReference type="Proteomes" id="UP000325780"/>
    </source>
</evidence>
<dbReference type="PANTHER" id="PTHR37490">
    <property type="entry name" value="EXPRESSED PROTEIN"/>
    <property type="match status" value="1"/>
</dbReference>